<dbReference type="OrthoDB" id="1493380at2"/>
<comment type="caution">
    <text evidence="1">The sequence shown here is derived from an EMBL/GenBank/DDBJ whole genome shotgun (WGS) entry which is preliminary data.</text>
</comment>
<protein>
    <recommendedName>
        <fullName evidence="3">Immunity protein 44 of polymorphic toxin system</fullName>
    </recommendedName>
</protein>
<proteinExistence type="predicted"/>
<evidence type="ECO:0000313" key="2">
    <source>
        <dbReference type="Proteomes" id="UP000295620"/>
    </source>
</evidence>
<name>A0A4R6T0L8_9SPHI</name>
<keyword evidence="2" id="KW-1185">Reference proteome</keyword>
<sequence length="147" mass="16833">MIGYYLNTGDEQGSEMFSPYVWGDSGLGQLIKRRTSGKSYGSDLDLLLIKFYIEGKFSSYLPLEPKLGNYTSRSKDIGIDIAVTKELFHSRNEFERREFVVDSTLNAVELIRDKLKKKKLNIDFDALISDLNEISADYLKKKEPYGI</sequence>
<dbReference type="AlphaFoldDB" id="A0A4R6T0L8"/>
<dbReference type="Proteomes" id="UP000295620">
    <property type="component" value="Unassembled WGS sequence"/>
</dbReference>
<gene>
    <name evidence="1" type="ORF">ATK78_0702</name>
</gene>
<reference evidence="1 2" key="1">
    <citation type="submission" date="2019-03" db="EMBL/GenBank/DDBJ databases">
        <title>Genomic Encyclopedia of Archaeal and Bacterial Type Strains, Phase II (KMG-II): from individual species to whole genera.</title>
        <authorList>
            <person name="Goeker M."/>
        </authorList>
    </citation>
    <scope>NUCLEOTIDE SEQUENCE [LARGE SCALE GENOMIC DNA]</scope>
    <source>
        <strain evidence="1 2">DSM 19035</strain>
    </source>
</reference>
<evidence type="ECO:0000313" key="1">
    <source>
        <dbReference type="EMBL" id="TDQ11579.1"/>
    </source>
</evidence>
<dbReference type="EMBL" id="SNYC01000003">
    <property type="protein sequence ID" value="TDQ11579.1"/>
    <property type="molecule type" value="Genomic_DNA"/>
</dbReference>
<organism evidence="1 2">
    <name type="scientific">Pedobacter metabolipauper</name>
    <dbReference type="NCBI Taxonomy" id="425513"/>
    <lineage>
        <taxon>Bacteria</taxon>
        <taxon>Pseudomonadati</taxon>
        <taxon>Bacteroidota</taxon>
        <taxon>Sphingobacteriia</taxon>
        <taxon>Sphingobacteriales</taxon>
        <taxon>Sphingobacteriaceae</taxon>
        <taxon>Pedobacter</taxon>
    </lineage>
</organism>
<dbReference type="RefSeq" id="WP_133574642.1">
    <property type="nucleotide sequence ID" value="NZ_SNYC01000003.1"/>
</dbReference>
<evidence type="ECO:0008006" key="3">
    <source>
        <dbReference type="Google" id="ProtNLM"/>
    </source>
</evidence>
<accession>A0A4R6T0L8</accession>